<evidence type="ECO:0000313" key="2">
    <source>
        <dbReference type="Proteomes" id="UP000053593"/>
    </source>
</evidence>
<accession>A0A0D0BKV0</accession>
<protein>
    <submittedName>
        <fullName evidence="1">Uncharacterized protein</fullName>
    </submittedName>
</protein>
<evidence type="ECO:0000313" key="1">
    <source>
        <dbReference type="EMBL" id="KIK50059.1"/>
    </source>
</evidence>
<organism evidence="1 2">
    <name type="scientific">Collybiopsis luxurians FD-317 M1</name>
    <dbReference type="NCBI Taxonomy" id="944289"/>
    <lineage>
        <taxon>Eukaryota</taxon>
        <taxon>Fungi</taxon>
        <taxon>Dikarya</taxon>
        <taxon>Basidiomycota</taxon>
        <taxon>Agaricomycotina</taxon>
        <taxon>Agaricomycetes</taxon>
        <taxon>Agaricomycetidae</taxon>
        <taxon>Agaricales</taxon>
        <taxon>Marasmiineae</taxon>
        <taxon>Omphalotaceae</taxon>
        <taxon>Collybiopsis</taxon>
        <taxon>Collybiopsis luxurians</taxon>
    </lineage>
</organism>
<dbReference type="AlphaFoldDB" id="A0A0D0BKV0"/>
<dbReference type="HOGENOM" id="CLU_2236883_0_0_1"/>
<keyword evidence="2" id="KW-1185">Reference proteome</keyword>
<dbReference type="Proteomes" id="UP000053593">
    <property type="component" value="Unassembled WGS sequence"/>
</dbReference>
<reference evidence="1 2" key="1">
    <citation type="submission" date="2014-04" db="EMBL/GenBank/DDBJ databases">
        <title>Evolutionary Origins and Diversification of the Mycorrhizal Mutualists.</title>
        <authorList>
            <consortium name="DOE Joint Genome Institute"/>
            <consortium name="Mycorrhizal Genomics Consortium"/>
            <person name="Kohler A."/>
            <person name="Kuo A."/>
            <person name="Nagy L.G."/>
            <person name="Floudas D."/>
            <person name="Copeland A."/>
            <person name="Barry K.W."/>
            <person name="Cichocki N."/>
            <person name="Veneault-Fourrey C."/>
            <person name="LaButti K."/>
            <person name="Lindquist E.A."/>
            <person name="Lipzen A."/>
            <person name="Lundell T."/>
            <person name="Morin E."/>
            <person name="Murat C."/>
            <person name="Riley R."/>
            <person name="Ohm R."/>
            <person name="Sun H."/>
            <person name="Tunlid A."/>
            <person name="Henrissat B."/>
            <person name="Grigoriev I.V."/>
            <person name="Hibbett D.S."/>
            <person name="Martin F."/>
        </authorList>
    </citation>
    <scope>NUCLEOTIDE SEQUENCE [LARGE SCALE GENOMIC DNA]</scope>
    <source>
        <strain evidence="1 2">FD-317 M1</strain>
    </source>
</reference>
<proteinExistence type="predicted"/>
<gene>
    <name evidence="1" type="ORF">GYMLUDRAFT_65434</name>
</gene>
<name>A0A0D0BKV0_9AGAR</name>
<sequence length="105" mass="12356">MQEDSSNHQDQVKELTMLTADSLDDLALKMLFVSVQQNNVEVCMRYAIKYAKIDNKNLNTEALVNHGVLWFWHVYDMVSTSMGRWIEVFITRDIFQSMRYLECVT</sequence>
<dbReference type="EMBL" id="KN834934">
    <property type="protein sequence ID" value="KIK50059.1"/>
    <property type="molecule type" value="Genomic_DNA"/>
</dbReference>
<dbReference type="OrthoDB" id="2683388at2759"/>